<sequence length="52" mass="5624">MLAGSEALVAAMLYYGMSKQAATNGVVTAKPVYDDLKQRFTRKGNKTLPSTE</sequence>
<gene>
    <name evidence="1" type="ORF">GCM10023210_26920</name>
</gene>
<name>A0ABP9MFC7_9FLAO</name>
<proteinExistence type="predicted"/>
<dbReference type="Proteomes" id="UP001500353">
    <property type="component" value="Unassembled WGS sequence"/>
</dbReference>
<accession>A0ABP9MFC7</accession>
<dbReference type="EMBL" id="BAABHX010000004">
    <property type="protein sequence ID" value="GAA5094867.1"/>
    <property type="molecule type" value="Genomic_DNA"/>
</dbReference>
<organism evidence="1 2">
    <name type="scientific">Chryseobacterium ginsengisoli</name>
    <dbReference type="NCBI Taxonomy" id="363853"/>
    <lineage>
        <taxon>Bacteria</taxon>
        <taxon>Pseudomonadati</taxon>
        <taxon>Bacteroidota</taxon>
        <taxon>Flavobacteriia</taxon>
        <taxon>Flavobacteriales</taxon>
        <taxon>Weeksellaceae</taxon>
        <taxon>Chryseobacterium group</taxon>
        <taxon>Chryseobacterium</taxon>
    </lineage>
</organism>
<reference evidence="2" key="1">
    <citation type="journal article" date="2019" name="Int. J. Syst. Evol. Microbiol.">
        <title>The Global Catalogue of Microorganisms (GCM) 10K type strain sequencing project: providing services to taxonomists for standard genome sequencing and annotation.</title>
        <authorList>
            <consortium name="The Broad Institute Genomics Platform"/>
            <consortium name="The Broad Institute Genome Sequencing Center for Infectious Disease"/>
            <person name="Wu L."/>
            <person name="Ma J."/>
        </authorList>
    </citation>
    <scope>NUCLEOTIDE SEQUENCE [LARGE SCALE GENOMIC DNA]</scope>
    <source>
        <strain evidence="2">JCM 18019</strain>
    </source>
</reference>
<keyword evidence="2" id="KW-1185">Reference proteome</keyword>
<evidence type="ECO:0000313" key="1">
    <source>
        <dbReference type="EMBL" id="GAA5094867.1"/>
    </source>
</evidence>
<evidence type="ECO:0000313" key="2">
    <source>
        <dbReference type="Proteomes" id="UP001500353"/>
    </source>
</evidence>
<comment type="caution">
    <text evidence="1">The sequence shown here is derived from an EMBL/GenBank/DDBJ whole genome shotgun (WGS) entry which is preliminary data.</text>
</comment>
<dbReference type="RefSeq" id="WP_345204949.1">
    <property type="nucleotide sequence ID" value="NZ_BAABHX010000004.1"/>
</dbReference>
<protein>
    <submittedName>
        <fullName evidence="1">Uncharacterized protein</fullName>
    </submittedName>
</protein>